<evidence type="ECO:0000256" key="1">
    <source>
        <dbReference type="ARBA" id="ARBA00022679"/>
    </source>
</evidence>
<dbReference type="AlphaFoldDB" id="A0A1I2SEB1"/>
<reference evidence="4 5" key="1">
    <citation type="submission" date="2016-10" db="EMBL/GenBank/DDBJ databases">
        <authorList>
            <person name="de Groot N.N."/>
        </authorList>
    </citation>
    <scope>NUCLEOTIDE SEQUENCE [LARGE SCALE GENOMIC DNA]</scope>
    <source>
        <strain evidence="4 5">DSM 44945</strain>
    </source>
</reference>
<sequence>MIVRKALPADASGIARVHVDSWRTTYRGIIPDSVLDNLSVEKRENHWKQDLRQGKNWTFVAENTEGEIVGFACSGPERTQAYGYDGELYAIYLLREYQRQGIGRRLARSAAQALVANGFRSLLVWVLAENPSRRFYEALGGEKVAEKPVTIGEATLREIAYGWKNLGVLIDQK</sequence>
<evidence type="ECO:0000313" key="4">
    <source>
        <dbReference type="EMBL" id="SFG49217.1"/>
    </source>
</evidence>
<dbReference type="PROSITE" id="PS51186">
    <property type="entry name" value="GNAT"/>
    <property type="match status" value="1"/>
</dbReference>
<organism evidence="4 5">
    <name type="scientific">Planifilum fulgidum</name>
    <dbReference type="NCBI Taxonomy" id="201973"/>
    <lineage>
        <taxon>Bacteria</taxon>
        <taxon>Bacillati</taxon>
        <taxon>Bacillota</taxon>
        <taxon>Bacilli</taxon>
        <taxon>Bacillales</taxon>
        <taxon>Thermoactinomycetaceae</taxon>
        <taxon>Planifilum</taxon>
    </lineage>
</organism>
<keyword evidence="1 4" id="KW-0808">Transferase</keyword>
<dbReference type="PANTHER" id="PTHR43072">
    <property type="entry name" value="N-ACETYLTRANSFERASE"/>
    <property type="match status" value="1"/>
</dbReference>
<keyword evidence="5" id="KW-1185">Reference proteome</keyword>
<name>A0A1I2SEB1_9BACL</name>
<dbReference type="RefSeq" id="WP_092041164.1">
    <property type="nucleotide sequence ID" value="NZ_FOOK01000039.1"/>
</dbReference>
<evidence type="ECO:0000313" key="5">
    <source>
        <dbReference type="Proteomes" id="UP000198661"/>
    </source>
</evidence>
<dbReference type="STRING" id="201973.SAMN04488025_13912"/>
<keyword evidence="2 4" id="KW-0012">Acyltransferase</keyword>
<dbReference type="Gene3D" id="3.40.630.30">
    <property type="match status" value="1"/>
</dbReference>
<gene>
    <name evidence="4" type="ORF">SAMN04488025_13912</name>
</gene>
<evidence type="ECO:0000259" key="3">
    <source>
        <dbReference type="PROSITE" id="PS51186"/>
    </source>
</evidence>
<feature type="domain" description="N-acetyltransferase" evidence="3">
    <location>
        <begin position="1"/>
        <end position="162"/>
    </location>
</feature>
<dbReference type="SUPFAM" id="SSF55729">
    <property type="entry name" value="Acyl-CoA N-acyltransferases (Nat)"/>
    <property type="match status" value="1"/>
</dbReference>
<dbReference type="OrthoDB" id="5292888at2"/>
<dbReference type="CDD" id="cd04301">
    <property type="entry name" value="NAT_SF"/>
    <property type="match status" value="1"/>
</dbReference>
<dbReference type="GO" id="GO:0016747">
    <property type="term" value="F:acyltransferase activity, transferring groups other than amino-acyl groups"/>
    <property type="evidence" value="ECO:0007669"/>
    <property type="project" value="InterPro"/>
</dbReference>
<dbReference type="Proteomes" id="UP000198661">
    <property type="component" value="Unassembled WGS sequence"/>
</dbReference>
<protein>
    <submittedName>
        <fullName evidence="4">L-amino acid N-acyltransferase YncA</fullName>
    </submittedName>
</protein>
<dbReference type="Pfam" id="PF00583">
    <property type="entry name" value="Acetyltransf_1"/>
    <property type="match status" value="1"/>
</dbReference>
<proteinExistence type="predicted"/>
<dbReference type="InterPro" id="IPR016181">
    <property type="entry name" value="Acyl_CoA_acyltransferase"/>
</dbReference>
<dbReference type="InterPro" id="IPR000182">
    <property type="entry name" value="GNAT_dom"/>
</dbReference>
<dbReference type="PANTHER" id="PTHR43072:SF23">
    <property type="entry name" value="UPF0039 PROTEIN C11D3.02C"/>
    <property type="match status" value="1"/>
</dbReference>
<accession>A0A1I2SEB1</accession>
<dbReference type="EMBL" id="FOOK01000039">
    <property type="protein sequence ID" value="SFG49217.1"/>
    <property type="molecule type" value="Genomic_DNA"/>
</dbReference>
<evidence type="ECO:0000256" key="2">
    <source>
        <dbReference type="ARBA" id="ARBA00023315"/>
    </source>
</evidence>